<reference evidence="2" key="1">
    <citation type="journal article" date="2022" name="Mol. Ecol. Resour.">
        <title>The genomes of chicory, endive, great burdock and yacon provide insights into Asteraceae palaeo-polyploidization history and plant inulin production.</title>
        <authorList>
            <person name="Fan W."/>
            <person name="Wang S."/>
            <person name="Wang H."/>
            <person name="Wang A."/>
            <person name="Jiang F."/>
            <person name="Liu H."/>
            <person name="Zhao H."/>
            <person name="Xu D."/>
            <person name="Zhang Y."/>
        </authorList>
    </citation>
    <scope>NUCLEOTIDE SEQUENCE [LARGE SCALE GENOMIC DNA]</scope>
    <source>
        <strain evidence="2">cv. Yunnan</strain>
    </source>
</reference>
<comment type="caution">
    <text evidence="1">The sequence shown here is derived from an EMBL/GenBank/DDBJ whole genome shotgun (WGS) entry which is preliminary data.</text>
</comment>
<reference evidence="1 2" key="2">
    <citation type="journal article" date="2022" name="Mol. Ecol. Resour.">
        <title>The genomes of chicory, endive, great burdock and yacon provide insights into Asteraceae paleo-polyploidization history and plant inulin production.</title>
        <authorList>
            <person name="Fan W."/>
            <person name="Wang S."/>
            <person name="Wang H."/>
            <person name="Wang A."/>
            <person name="Jiang F."/>
            <person name="Liu H."/>
            <person name="Zhao H."/>
            <person name="Xu D."/>
            <person name="Zhang Y."/>
        </authorList>
    </citation>
    <scope>NUCLEOTIDE SEQUENCE [LARGE SCALE GENOMIC DNA]</scope>
    <source>
        <strain evidence="2">cv. Yunnan</strain>
        <tissue evidence="1">Leaves</tissue>
    </source>
</reference>
<keyword evidence="2" id="KW-1185">Reference proteome</keyword>
<accession>A0ACB9D5S0</accession>
<organism evidence="1 2">
    <name type="scientific">Smallanthus sonchifolius</name>
    <dbReference type="NCBI Taxonomy" id="185202"/>
    <lineage>
        <taxon>Eukaryota</taxon>
        <taxon>Viridiplantae</taxon>
        <taxon>Streptophyta</taxon>
        <taxon>Embryophyta</taxon>
        <taxon>Tracheophyta</taxon>
        <taxon>Spermatophyta</taxon>
        <taxon>Magnoliopsida</taxon>
        <taxon>eudicotyledons</taxon>
        <taxon>Gunneridae</taxon>
        <taxon>Pentapetalae</taxon>
        <taxon>asterids</taxon>
        <taxon>campanulids</taxon>
        <taxon>Asterales</taxon>
        <taxon>Asteraceae</taxon>
        <taxon>Asteroideae</taxon>
        <taxon>Heliantheae alliance</taxon>
        <taxon>Millerieae</taxon>
        <taxon>Smallanthus</taxon>
    </lineage>
</organism>
<proteinExistence type="predicted"/>
<evidence type="ECO:0000313" key="1">
    <source>
        <dbReference type="EMBL" id="KAI3741917.1"/>
    </source>
</evidence>
<sequence length="245" mass="27018">MADYTAILVLLTIILSMATTTRCSWISRGGLPPVRVGDYTPLGDDFMDIPSPEKDEFVTGPNDDFDLEEAGYVAPGPDDKFMIRGKRAIADMPATNGKEFTLQEKETVSDDAFIIQGKVYCDPCRIQIPTKISYPLANTKVTLVCHKAENDEESYRVEGSSDEKGKYILNVVGDHAEEICEIIVSESPDPNCPELMDDENNVRVSLTNKHGIKGKGRYANPLGFMVTNADPRCKEALDELGFTVV</sequence>
<dbReference type="EMBL" id="CM042037">
    <property type="protein sequence ID" value="KAI3741917.1"/>
    <property type="molecule type" value="Genomic_DNA"/>
</dbReference>
<gene>
    <name evidence="1" type="ORF">L1987_59596</name>
</gene>
<protein>
    <submittedName>
        <fullName evidence="1">Uncharacterized protein</fullName>
    </submittedName>
</protein>
<name>A0ACB9D5S0_9ASTR</name>
<dbReference type="Proteomes" id="UP001056120">
    <property type="component" value="Linkage Group LG20"/>
</dbReference>
<evidence type="ECO:0000313" key="2">
    <source>
        <dbReference type="Proteomes" id="UP001056120"/>
    </source>
</evidence>